<organism evidence="1 2">
    <name type="scientific">Dothistroma septosporum (strain NZE10 / CBS 128990)</name>
    <name type="common">Red band needle blight fungus</name>
    <name type="synonym">Mycosphaerella pini</name>
    <dbReference type="NCBI Taxonomy" id="675120"/>
    <lineage>
        <taxon>Eukaryota</taxon>
        <taxon>Fungi</taxon>
        <taxon>Dikarya</taxon>
        <taxon>Ascomycota</taxon>
        <taxon>Pezizomycotina</taxon>
        <taxon>Dothideomycetes</taxon>
        <taxon>Dothideomycetidae</taxon>
        <taxon>Mycosphaerellales</taxon>
        <taxon>Mycosphaerellaceae</taxon>
        <taxon>Dothistroma</taxon>
    </lineage>
</organism>
<keyword evidence="2" id="KW-1185">Reference proteome</keyword>
<dbReference type="AlphaFoldDB" id="N1PRH3"/>
<reference evidence="2" key="1">
    <citation type="journal article" date="2012" name="PLoS Genet.">
        <title>The genomes of the fungal plant pathogens Cladosporium fulvum and Dothistroma septosporum reveal adaptation to different hosts and lifestyles but also signatures of common ancestry.</title>
        <authorList>
            <person name="de Wit P.J.G.M."/>
            <person name="van der Burgt A."/>
            <person name="Oekmen B."/>
            <person name="Stergiopoulos I."/>
            <person name="Abd-Elsalam K.A."/>
            <person name="Aerts A.L."/>
            <person name="Bahkali A.H."/>
            <person name="Beenen H.G."/>
            <person name="Chettri P."/>
            <person name="Cox M.P."/>
            <person name="Datema E."/>
            <person name="de Vries R.P."/>
            <person name="Dhillon B."/>
            <person name="Ganley A.R."/>
            <person name="Griffiths S.A."/>
            <person name="Guo Y."/>
            <person name="Hamelin R.C."/>
            <person name="Henrissat B."/>
            <person name="Kabir M.S."/>
            <person name="Jashni M.K."/>
            <person name="Kema G."/>
            <person name="Klaubauf S."/>
            <person name="Lapidus A."/>
            <person name="Levasseur A."/>
            <person name="Lindquist E."/>
            <person name="Mehrabi R."/>
            <person name="Ohm R.A."/>
            <person name="Owen T.J."/>
            <person name="Salamov A."/>
            <person name="Schwelm A."/>
            <person name="Schijlen E."/>
            <person name="Sun H."/>
            <person name="van den Burg H.A."/>
            <person name="van Ham R.C.H.J."/>
            <person name="Zhang S."/>
            <person name="Goodwin S.B."/>
            <person name="Grigoriev I.V."/>
            <person name="Collemare J."/>
            <person name="Bradshaw R.E."/>
        </authorList>
    </citation>
    <scope>NUCLEOTIDE SEQUENCE [LARGE SCALE GENOMIC DNA]</scope>
    <source>
        <strain evidence="2">NZE10 / CBS 128990</strain>
    </source>
</reference>
<evidence type="ECO:0000313" key="1">
    <source>
        <dbReference type="EMBL" id="EME45019.1"/>
    </source>
</evidence>
<accession>N1PRH3</accession>
<sequence length="94" mass="10690">MACLAPNIPPFLEPTLGLSIFVPSSDPDRIVQRVEAVSLYAYCRSLVPSDGILWSMYGISHRAIAWLAIRQRFIDPAHVRFTWQLHFCSRTTSQ</sequence>
<evidence type="ECO:0000313" key="2">
    <source>
        <dbReference type="Proteomes" id="UP000016933"/>
    </source>
</evidence>
<dbReference type="HOGENOM" id="CLU_2386119_0_0_1"/>
<dbReference type="Proteomes" id="UP000016933">
    <property type="component" value="Unassembled WGS sequence"/>
</dbReference>
<dbReference type="EMBL" id="KB446538">
    <property type="protein sequence ID" value="EME45019.1"/>
    <property type="molecule type" value="Genomic_DNA"/>
</dbReference>
<name>N1PRH3_DOTSN</name>
<gene>
    <name evidence="1" type="ORF">DOTSEDRAFT_70911</name>
</gene>
<proteinExistence type="predicted"/>
<protein>
    <submittedName>
        <fullName evidence="1">Uncharacterized protein</fullName>
    </submittedName>
</protein>
<reference evidence="1 2" key="2">
    <citation type="journal article" date="2012" name="PLoS Pathog.">
        <title>Diverse lifestyles and strategies of plant pathogenesis encoded in the genomes of eighteen Dothideomycetes fungi.</title>
        <authorList>
            <person name="Ohm R.A."/>
            <person name="Feau N."/>
            <person name="Henrissat B."/>
            <person name="Schoch C.L."/>
            <person name="Horwitz B.A."/>
            <person name="Barry K.W."/>
            <person name="Condon B.J."/>
            <person name="Copeland A.C."/>
            <person name="Dhillon B."/>
            <person name="Glaser F."/>
            <person name="Hesse C.N."/>
            <person name="Kosti I."/>
            <person name="LaButti K."/>
            <person name="Lindquist E.A."/>
            <person name="Lucas S."/>
            <person name="Salamov A.A."/>
            <person name="Bradshaw R.E."/>
            <person name="Ciuffetti L."/>
            <person name="Hamelin R.C."/>
            <person name="Kema G.H.J."/>
            <person name="Lawrence C."/>
            <person name="Scott J.A."/>
            <person name="Spatafora J.W."/>
            <person name="Turgeon B.G."/>
            <person name="de Wit P.J.G.M."/>
            <person name="Zhong S."/>
            <person name="Goodwin S.B."/>
            <person name="Grigoriev I.V."/>
        </authorList>
    </citation>
    <scope>NUCLEOTIDE SEQUENCE [LARGE SCALE GENOMIC DNA]</scope>
    <source>
        <strain evidence="2">NZE10 / CBS 128990</strain>
    </source>
</reference>